<evidence type="ECO:0000259" key="1">
    <source>
        <dbReference type="Pfam" id="PF22921"/>
    </source>
</evidence>
<dbReference type="InterPro" id="IPR052613">
    <property type="entry name" value="LicD_transferase"/>
</dbReference>
<dbReference type="PANTHER" id="PTHR13627:SF31">
    <property type="entry name" value="RIBITOL 5-PHOSPHATE TRANSFERASE FKRP"/>
    <property type="match status" value="1"/>
</dbReference>
<feature type="domain" description="FKRP stem" evidence="1">
    <location>
        <begin position="54"/>
        <end position="295"/>
    </location>
</feature>
<proteinExistence type="predicted"/>
<sequence>MKIMFYRFLRGRFMFKIYLLLILIVIFSLCTYLIPQFKFYPIAPITVSPNALQSRTSKHLSKLITVVFRQFEDFENDIAESVQSFVAAFPNMPVVVFCQGLQYPPFQFSANNETLRNVRIISLEFRLDASPQELNPLSHIFTEYVLFVPDSTRVSRRVLQQVVLATIAFPTQAIAIGIANSRLICQQIKWNYADWTLQYSKNPSRALCDAVQGQHAIFIRTSLLHKFPQPVAFPFPESLYLQATVRNIKIQIADGTFGAGRSLLKSPAAKQKASRHLRDYRIGLYRQLGIKTVIREDNRMQWFGCKRETQRCFSSVQGTPSYVLAGRNTPPCCRKNIRRTAAHVLHMLLQAGARCWLETTSLLGAVVRGDLLPWAEYAEIGIHASDVLRVSWLQRGGVDPDGFIWERATKGHYYRVAYSASNRVYVLILPFSPRNGTMWPVDWVMAHQKEFPERHLHPLAQIQFAGHQAPAPNDARAFLDLKLGNSAVERCNKLGSKLLYP</sequence>
<evidence type="ECO:0000313" key="3">
    <source>
        <dbReference type="Proteomes" id="UP001314205"/>
    </source>
</evidence>
<organism evidence="2 3">
    <name type="scientific">Parnassius mnemosyne</name>
    <name type="common">clouded apollo</name>
    <dbReference type="NCBI Taxonomy" id="213953"/>
    <lineage>
        <taxon>Eukaryota</taxon>
        <taxon>Metazoa</taxon>
        <taxon>Ecdysozoa</taxon>
        <taxon>Arthropoda</taxon>
        <taxon>Hexapoda</taxon>
        <taxon>Insecta</taxon>
        <taxon>Pterygota</taxon>
        <taxon>Neoptera</taxon>
        <taxon>Endopterygota</taxon>
        <taxon>Lepidoptera</taxon>
        <taxon>Glossata</taxon>
        <taxon>Ditrysia</taxon>
        <taxon>Papilionoidea</taxon>
        <taxon>Papilionidae</taxon>
        <taxon>Parnassiinae</taxon>
        <taxon>Parnassini</taxon>
        <taxon>Parnassius</taxon>
        <taxon>Driopa</taxon>
    </lineage>
</organism>
<reference evidence="2 3" key="1">
    <citation type="submission" date="2023-11" db="EMBL/GenBank/DDBJ databases">
        <authorList>
            <person name="Hedman E."/>
            <person name="Englund M."/>
            <person name="Stromberg M."/>
            <person name="Nyberg Akerstrom W."/>
            <person name="Nylinder S."/>
            <person name="Jareborg N."/>
            <person name="Kallberg Y."/>
            <person name="Kronander E."/>
        </authorList>
    </citation>
    <scope>NUCLEOTIDE SEQUENCE [LARGE SCALE GENOMIC DNA]</scope>
</reference>
<accession>A0AAV1KPI8</accession>
<dbReference type="Proteomes" id="UP001314205">
    <property type="component" value="Unassembled WGS sequence"/>
</dbReference>
<evidence type="ECO:0000313" key="2">
    <source>
        <dbReference type="EMBL" id="CAK1584628.1"/>
    </source>
</evidence>
<name>A0AAV1KPI8_9NEOP</name>
<dbReference type="GO" id="GO:0005794">
    <property type="term" value="C:Golgi apparatus"/>
    <property type="evidence" value="ECO:0007669"/>
    <property type="project" value="TreeGrafter"/>
</dbReference>
<dbReference type="PANTHER" id="PTHR13627">
    <property type="entry name" value="FUKUTIN RELATED PROTEIN"/>
    <property type="match status" value="1"/>
</dbReference>
<comment type="caution">
    <text evidence="2">The sequence shown here is derived from an EMBL/GenBank/DDBJ whole genome shotgun (WGS) entry which is preliminary data.</text>
</comment>
<dbReference type="GO" id="GO:0035269">
    <property type="term" value="P:protein O-linked glycosylation via mannose"/>
    <property type="evidence" value="ECO:0007669"/>
    <property type="project" value="TreeGrafter"/>
</dbReference>
<dbReference type="EMBL" id="CAVLGL010000068">
    <property type="protein sequence ID" value="CAK1584628.1"/>
    <property type="molecule type" value="Genomic_DNA"/>
</dbReference>
<gene>
    <name evidence="2" type="ORF">PARMNEM_LOCUS5829</name>
</gene>
<dbReference type="AlphaFoldDB" id="A0AAV1KPI8"/>
<protein>
    <recommendedName>
        <fullName evidence="1">FKRP stem domain-containing protein</fullName>
    </recommendedName>
</protein>
<dbReference type="Pfam" id="PF22921">
    <property type="entry name" value="FKRP_N"/>
    <property type="match status" value="1"/>
</dbReference>
<dbReference type="InterPro" id="IPR055105">
    <property type="entry name" value="FKRP_N"/>
</dbReference>
<keyword evidence="3" id="KW-1185">Reference proteome</keyword>